<evidence type="ECO:0008006" key="4">
    <source>
        <dbReference type="Google" id="ProtNLM"/>
    </source>
</evidence>
<evidence type="ECO:0000313" key="3">
    <source>
        <dbReference type="Proteomes" id="UP000183315"/>
    </source>
</evidence>
<dbReference type="OrthoDB" id="3267550at2"/>
<dbReference type="Proteomes" id="UP000183315">
    <property type="component" value="Unassembled WGS sequence"/>
</dbReference>
<dbReference type="AlphaFoldDB" id="A0A1H6YBP0"/>
<reference evidence="3" key="1">
    <citation type="submission" date="2016-10" db="EMBL/GenBank/DDBJ databases">
        <authorList>
            <person name="Varghese N."/>
        </authorList>
    </citation>
    <scope>NUCLEOTIDE SEQUENCE [LARGE SCALE GENOMIC DNA]</scope>
    <source>
        <strain evidence="3">DSM 24868</strain>
    </source>
</reference>
<dbReference type="EMBL" id="FNZI01000003">
    <property type="protein sequence ID" value="SEJ38698.1"/>
    <property type="molecule type" value="Genomic_DNA"/>
</dbReference>
<feature type="chain" id="PRO_5039691069" description="Copper(I)-binding protein" evidence="1">
    <location>
        <begin position="23"/>
        <end position="153"/>
    </location>
</feature>
<protein>
    <recommendedName>
        <fullName evidence="4">Copper(I)-binding protein</fullName>
    </recommendedName>
</protein>
<dbReference type="RefSeq" id="WP_042213674.1">
    <property type="nucleotide sequence ID" value="NZ_BBLU01000004.1"/>
</dbReference>
<sequence>MKLTARAIPLAAVAVLATGCSAVNPITTQQAYDASDGVSIEIGEVTGLNLLVITEAEGAPAVLTGSLRNAGDEDATVAASVDGASIVTVEIPAGQTVRLGGEEGETHVTGTSTAAPGLLQEVILQTQDQGQIVESVPVLDGTLPEYAPELDNL</sequence>
<evidence type="ECO:0000313" key="2">
    <source>
        <dbReference type="EMBL" id="SEJ38698.1"/>
    </source>
</evidence>
<keyword evidence="3" id="KW-1185">Reference proteome</keyword>
<name>A0A1H6YBP0_9MICO</name>
<proteinExistence type="predicted"/>
<feature type="signal peptide" evidence="1">
    <location>
        <begin position="1"/>
        <end position="22"/>
    </location>
</feature>
<dbReference type="PROSITE" id="PS51257">
    <property type="entry name" value="PROKAR_LIPOPROTEIN"/>
    <property type="match status" value="1"/>
</dbReference>
<keyword evidence="1" id="KW-0732">Signal</keyword>
<accession>A0A1H6YBP0</accession>
<dbReference type="STRING" id="1043493.SAMN05421637_1663"/>
<evidence type="ECO:0000256" key="1">
    <source>
        <dbReference type="SAM" id="SignalP"/>
    </source>
</evidence>
<gene>
    <name evidence="2" type="ORF">SAMN05421637_1663</name>
</gene>
<organism evidence="2 3">
    <name type="scientific">Demequina mangrovi</name>
    <dbReference type="NCBI Taxonomy" id="1043493"/>
    <lineage>
        <taxon>Bacteria</taxon>
        <taxon>Bacillati</taxon>
        <taxon>Actinomycetota</taxon>
        <taxon>Actinomycetes</taxon>
        <taxon>Micrococcales</taxon>
        <taxon>Demequinaceae</taxon>
        <taxon>Demequina</taxon>
    </lineage>
</organism>